<evidence type="ECO:0000256" key="1">
    <source>
        <dbReference type="ARBA" id="ARBA00022737"/>
    </source>
</evidence>
<feature type="repeat" description="TPR" evidence="3">
    <location>
        <begin position="359"/>
        <end position="392"/>
    </location>
</feature>
<evidence type="ECO:0000313" key="4">
    <source>
        <dbReference type="EMBL" id="MFD1629943.1"/>
    </source>
</evidence>
<dbReference type="PANTHER" id="PTHR44858:SF1">
    <property type="entry name" value="UDP-N-ACETYLGLUCOSAMINE--PEPTIDE N-ACETYLGLUCOSAMINYLTRANSFERASE SPINDLY-RELATED"/>
    <property type="match status" value="1"/>
</dbReference>
<dbReference type="EMBL" id="JBHUDG010000012">
    <property type="protein sequence ID" value="MFD1629943.1"/>
    <property type="molecule type" value="Genomic_DNA"/>
</dbReference>
<feature type="repeat" description="TPR" evidence="3">
    <location>
        <begin position="222"/>
        <end position="255"/>
    </location>
</feature>
<dbReference type="Proteomes" id="UP001597118">
    <property type="component" value="Unassembled WGS sequence"/>
</dbReference>
<dbReference type="RefSeq" id="WP_379662320.1">
    <property type="nucleotide sequence ID" value="NZ_JBHUDG010000012.1"/>
</dbReference>
<name>A0ABW4ICG2_9SPHI</name>
<dbReference type="SMART" id="SM00028">
    <property type="entry name" value="TPR"/>
    <property type="match status" value="6"/>
</dbReference>
<dbReference type="PROSITE" id="PS50293">
    <property type="entry name" value="TPR_REGION"/>
    <property type="match status" value="1"/>
</dbReference>
<evidence type="ECO:0000256" key="2">
    <source>
        <dbReference type="ARBA" id="ARBA00022803"/>
    </source>
</evidence>
<keyword evidence="1" id="KW-0677">Repeat</keyword>
<dbReference type="InterPro" id="IPR050498">
    <property type="entry name" value="Ycf3"/>
</dbReference>
<evidence type="ECO:0000256" key="3">
    <source>
        <dbReference type="PROSITE-ProRule" id="PRU00339"/>
    </source>
</evidence>
<protein>
    <submittedName>
        <fullName evidence="4">Tetratricopeptide repeat protein</fullName>
    </submittedName>
</protein>
<reference evidence="5" key="1">
    <citation type="journal article" date="2019" name="Int. J. Syst. Evol. Microbiol.">
        <title>The Global Catalogue of Microorganisms (GCM) 10K type strain sequencing project: providing services to taxonomists for standard genome sequencing and annotation.</title>
        <authorList>
            <consortium name="The Broad Institute Genomics Platform"/>
            <consortium name="The Broad Institute Genome Sequencing Center for Infectious Disease"/>
            <person name="Wu L."/>
            <person name="Ma J."/>
        </authorList>
    </citation>
    <scope>NUCLEOTIDE SEQUENCE [LARGE SCALE GENOMIC DNA]</scope>
    <source>
        <strain evidence="5">CCUG 53762</strain>
    </source>
</reference>
<dbReference type="PROSITE" id="PS50005">
    <property type="entry name" value="TPR"/>
    <property type="match status" value="3"/>
</dbReference>
<dbReference type="InterPro" id="IPR019734">
    <property type="entry name" value="TPR_rpt"/>
</dbReference>
<dbReference type="Gene3D" id="1.25.40.10">
    <property type="entry name" value="Tetratricopeptide repeat domain"/>
    <property type="match status" value="3"/>
</dbReference>
<dbReference type="PANTHER" id="PTHR44858">
    <property type="entry name" value="TETRATRICOPEPTIDE REPEAT PROTEIN 6"/>
    <property type="match status" value="1"/>
</dbReference>
<keyword evidence="5" id="KW-1185">Reference proteome</keyword>
<keyword evidence="2 3" id="KW-0802">TPR repeat</keyword>
<dbReference type="Pfam" id="PF00515">
    <property type="entry name" value="TPR_1"/>
    <property type="match status" value="1"/>
</dbReference>
<feature type="repeat" description="TPR" evidence="3">
    <location>
        <begin position="188"/>
        <end position="221"/>
    </location>
</feature>
<proteinExistence type="predicted"/>
<sequence>MKLKVILFLGVLLPALVFGQGSLQNIVIIKRLIENKDYNQAISRVTEMLTYEENKELYLLRAKAYHGIRDYKHEIEDLKKALDFEEKATTRLSLALAYQAVKDTVEANRMMKLNLELYPDHVPTIISTAALASYKRQHEQALKILTDAYRTYDSPLLLQARAVEYNKQGKYDKALADYETLIYSKKSSSYYMSAAHCAAKAGNSKKAIEYYTEYLQLNPNSSTALNNVGNQLRKMGKFKDAEVYYKKAIDVSPRNIYPLAGQTLIAYMQGDVDKAFSIAESALLFNTKSKLADLARGTLNFFEGDLIGAESDFKQVLQDPQQVENVYTALANVYIYKGEYARAIDFASTYMEKQKVPSPAAYNARGFAFYKMGKKEEAIKDFLYSMELEEDYQPVFRYFNQDNKQLAENYIHVQFFSPFNNVNDCQSGFFMDGKKDLDFKVRIISNGEIDASKINLYESGNLVNPKSWSLKTVEKRDFKFMGMVVTDVLLGYTPNVKKSYLKLSYDGWDTQTLTLIR</sequence>
<dbReference type="InterPro" id="IPR011990">
    <property type="entry name" value="TPR-like_helical_dom_sf"/>
</dbReference>
<evidence type="ECO:0000313" key="5">
    <source>
        <dbReference type="Proteomes" id="UP001597118"/>
    </source>
</evidence>
<dbReference type="SUPFAM" id="SSF48452">
    <property type="entry name" value="TPR-like"/>
    <property type="match status" value="2"/>
</dbReference>
<dbReference type="Pfam" id="PF13432">
    <property type="entry name" value="TPR_16"/>
    <property type="match status" value="1"/>
</dbReference>
<accession>A0ABW4ICG2</accession>
<organism evidence="4 5">
    <name type="scientific">Pseudopedobacter beijingensis</name>
    <dbReference type="NCBI Taxonomy" id="1207056"/>
    <lineage>
        <taxon>Bacteria</taxon>
        <taxon>Pseudomonadati</taxon>
        <taxon>Bacteroidota</taxon>
        <taxon>Sphingobacteriia</taxon>
        <taxon>Sphingobacteriales</taxon>
        <taxon>Sphingobacteriaceae</taxon>
        <taxon>Pseudopedobacter</taxon>
    </lineage>
</organism>
<comment type="caution">
    <text evidence="4">The sequence shown here is derived from an EMBL/GenBank/DDBJ whole genome shotgun (WGS) entry which is preliminary data.</text>
</comment>
<gene>
    <name evidence="4" type="ORF">ACFSAH_08645</name>
</gene>